<comment type="similarity">
    <text evidence="1">Belongs to the N-acetylmuramoyl-L-alanine amidase 2 family.</text>
</comment>
<evidence type="ECO:0000259" key="3">
    <source>
        <dbReference type="SMART" id="SM00644"/>
    </source>
</evidence>
<proteinExistence type="inferred from homology"/>
<accession>A0A2M7RFE6</accession>
<dbReference type="InterPro" id="IPR006619">
    <property type="entry name" value="PGRP_domain_met/bac"/>
</dbReference>
<feature type="domain" description="N-acetylmuramoyl-L-alanine amidase" evidence="3">
    <location>
        <begin position="212"/>
        <end position="375"/>
    </location>
</feature>
<evidence type="ECO:0000259" key="4">
    <source>
        <dbReference type="SMART" id="SM00701"/>
    </source>
</evidence>
<comment type="caution">
    <text evidence="5">The sequence shown here is derived from an EMBL/GenBank/DDBJ whole genome shotgun (WGS) entry which is preliminary data.</text>
</comment>
<dbReference type="GO" id="GO:0008745">
    <property type="term" value="F:N-acetylmuramoyl-L-alanine amidase activity"/>
    <property type="evidence" value="ECO:0007669"/>
    <property type="project" value="InterPro"/>
</dbReference>
<dbReference type="InterPro" id="IPR002502">
    <property type="entry name" value="Amidase_domain"/>
</dbReference>
<feature type="domain" description="Peptidoglycan recognition protein family" evidence="4">
    <location>
        <begin position="191"/>
        <end position="359"/>
    </location>
</feature>
<dbReference type="SUPFAM" id="SSF55846">
    <property type="entry name" value="N-acetylmuramoyl-L-alanine amidase-like"/>
    <property type="match status" value="1"/>
</dbReference>
<organism evidence="5 6">
    <name type="scientific">Candidatus Kerfeldbacteria bacterium CG_4_10_14_0_8_um_filter_42_10</name>
    <dbReference type="NCBI Taxonomy" id="2014248"/>
    <lineage>
        <taxon>Bacteria</taxon>
        <taxon>Candidatus Kerfeldiibacteriota</taxon>
    </lineage>
</organism>
<evidence type="ECO:0000313" key="5">
    <source>
        <dbReference type="EMBL" id="PIY95460.1"/>
    </source>
</evidence>
<dbReference type="GO" id="GO:0008270">
    <property type="term" value="F:zinc ion binding"/>
    <property type="evidence" value="ECO:0007669"/>
    <property type="project" value="InterPro"/>
</dbReference>
<keyword evidence="2" id="KW-0812">Transmembrane</keyword>
<dbReference type="InterPro" id="IPR013783">
    <property type="entry name" value="Ig-like_fold"/>
</dbReference>
<evidence type="ECO:0000256" key="1">
    <source>
        <dbReference type="ARBA" id="ARBA00007553"/>
    </source>
</evidence>
<sequence>MKYGLKPTNFFTPLERGKTNVLIPFKNNRTHPSSFLTGFTVGAVVLLTAVFLCSQGAALGKEKIEQGEIQNNAIMATDSEYLSPILKTDFKFNGFGIAWQGAETNVITLRYHDSNGWSKWNQIESLIEKDGWYYSADPITADQGTELQYKVDSSVGIEKIKLIYLGKSRDNFKNWNIFNLLFSKAKAADTLNIISRSEWEADEDWRFSGSGAEIWPTTHQTPEKFVIHHTAGSTGGNDPAGAVRGIYYWHSTVLGWGDIGYNYLIDQNGNIYEGRSGGDGVIGAHVYRNKTCARSRFGGEQYEADFNKGTIGIAVLGNYEDNLTLNSQVKNALTDLIAMKGKEFGIEPQGEKFLIDNTYPNIVGHKDLDCTACPGANLYQKLETMRDLAQQKYNALNGIADPIIKATYVRQSKQLLTIAAGEEKQFWVEFKNDGNITWHNYGINQPVIIVKDVPSVLKASSWKSESIAAYLDSPNVAPGETGRFTFDLKAPTDLLEAFESFSLAFGDKIQKKSEFRIKIEITNLPYAAKLESRSINQAMFINDTQTVTMKFRNKGTNAWEKGKIKLNVYDLNGQVSRLYNPSWKDPYGQINFKEAEVKANEVATFTFKLKAPEKLGVFKNIYRLTGDDEIIQENNFSITRIDSPYQAKLISHNIPLAALNYWKIPVVVKFKNTGIGTWNSNIVLNVYDLDKKASLFRDSSWKSVSGQFILKEKEVKPGEIGMFQFTLKSPKENGMYLNILELKLNGSNIAVQNGEYSFITRVDR</sequence>
<dbReference type="Gene3D" id="3.40.80.10">
    <property type="entry name" value="Peptidoglycan recognition protein-like"/>
    <property type="match status" value="1"/>
</dbReference>
<dbReference type="Pfam" id="PF01510">
    <property type="entry name" value="Amidase_2"/>
    <property type="match status" value="1"/>
</dbReference>
<reference evidence="5 6" key="1">
    <citation type="submission" date="2017-09" db="EMBL/GenBank/DDBJ databases">
        <title>Depth-based differentiation of microbial function through sediment-hosted aquifers and enrichment of novel symbionts in the deep terrestrial subsurface.</title>
        <authorList>
            <person name="Probst A.J."/>
            <person name="Ladd B."/>
            <person name="Jarett J.K."/>
            <person name="Geller-Mcgrath D.E."/>
            <person name="Sieber C.M."/>
            <person name="Emerson J.B."/>
            <person name="Anantharaman K."/>
            <person name="Thomas B.C."/>
            <person name="Malmstrom R."/>
            <person name="Stieglmeier M."/>
            <person name="Klingl A."/>
            <person name="Woyke T."/>
            <person name="Ryan C.M."/>
            <person name="Banfield J.F."/>
        </authorList>
    </citation>
    <scope>NUCLEOTIDE SEQUENCE [LARGE SCALE GENOMIC DNA]</scope>
    <source>
        <strain evidence="5">CG_4_10_14_0_8_um_filter_42_10</strain>
    </source>
</reference>
<dbReference type="PANTHER" id="PTHR11022:SF41">
    <property type="entry name" value="PEPTIDOGLYCAN-RECOGNITION PROTEIN LC-RELATED"/>
    <property type="match status" value="1"/>
</dbReference>
<evidence type="ECO:0000256" key="2">
    <source>
        <dbReference type="SAM" id="Phobius"/>
    </source>
</evidence>
<dbReference type="InterPro" id="IPR015510">
    <property type="entry name" value="PGRP"/>
</dbReference>
<dbReference type="AlphaFoldDB" id="A0A2M7RFE6"/>
<dbReference type="Gene3D" id="2.60.40.10">
    <property type="entry name" value="Immunoglobulins"/>
    <property type="match status" value="3"/>
</dbReference>
<dbReference type="SMART" id="SM00701">
    <property type="entry name" value="PGRP"/>
    <property type="match status" value="1"/>
</dbReference>
<name>A0A2M7RFE6_9BACT</name>
<evidence type="ECO:0008006" key="7">
    <source>
        <dbReference type="Google" id="ProtNLM"/>
    </source>
</evidence>
<protein>
    <recommendedName>
        <fullName evidence="7">Peptidoglycan recognition protein family domain-containing protein</fullName>
    </recommendedName>
</protein>
<dbReference type="InterPro" id="IPR036505">
    <property type="entry name" value="Amidase/PGRP_sf"/>
</dbReference>
<dbReference type="GO" id="GO:0009253">
    <property type="term" value="P:peptidoglycan catabolic process"/>
    <property type="evidence" value="ECO:0007669"/>
    <property type="project" value="InterPro"/>
</dbReference>
<gene>
    <name evidence="5" type="ORF">COY66_06685</name>
</gene>
<keyword evidence="2" id="KW-0472">Membrane</keyword>
<dbReference type="PANTHER" id="PTHR11022">
    <property type="entry name" value="PEPTIDOGLYCAN RECOGNITION PROTEIN"/>
    <property type="match status" value="1"/>
</dbReference>
<dbReference type="Proteomes" id="UP000230779">
    <property type="component" value="Unassembled WGS sequence"/>
</dbReference>
<evidence type="ECO:0000313" key="6">
    <source>
        <dbReference type="Proteomes" id="UP000230779"/>
    </source>
</evidence>
<dbReference type="CDD" id="cd06583">
    <property type="entry name" value="PGRP"/>
    <property type="match status" value="1"/>
</dbReference>
<feature type="transmembrane region" description="Helical" evidence="2">
    <location>
        <begin position="35"/>
        <end position="52"/>
    </location>
</feature>
<dbReference type="SMART" id="SM00644">
    <property type="entry name" value="Ami_2"/>
    <property type="match status" value="1"/>
</dbReference>
<dbReference type="EMBL" id="PFMD01000080">
    <property type="protein sequence ID" value="PIY95460.1"/>
    <property type="molecule type" value="Genomic_DNA"/>
</dbReference>
<keyword evidence="2" id="KW-1133">Transmembrane helix</keyword>